<accession>A0A484NF59</accession>
<feature type="domain" description="Isochorismatase-like" evidence="2">
    <location>
        <begin position="1"/>
        <end position="91"/>
    </location>
</feature>
<dbReference type="InterPro" id="IPR036380">
    <property type="entry name" value="Isochorismatase-like_sf"/>
</dbReference>
<dbReference type="Pfam" id="PF00857">
    <property type="entry name" value="Isochorismatase"/>
    <property type="match status" value="1"/>
</dbReference>
<comment type="similarity">
    <text evidence="1">Belongs to the isochorismatase family.</text>
</comment>
<evidence type="ECO:0000259" key="2">
    <source>
        <dbReference type="Pfam" id="PF00857"/>
    </source>
</evidence>
<evidence type="ECO:0000313" key="3">
    <source>
        <dbReference type="EMBL" id="VFQ98504.1"/>
    </source>
</evidence>
<dbReference type="Gene3D" id="3.40.50.850">
    <property type="entry name" value="Isochorismatase-like"/>
    <property type="match status" value="1"/>
</dbReference>
<sequence>MQNDFILPGGPLCVRGGEAIVPSVIKVVEVARSRGMPIIWVVREYDPSGRDVELFRRYLYSPGKPKPTTKGSVGAELVEGLVVKEGDYKLNQIFHDSLTACHKAL</sequence>
<dbReference type="EMBL" id="OOIL02006592">
    <property type="protein sequence ID" value="VFQ98504.1"/>
    <property type="molecule type" value="Genomic_DNA"/>
</dbReference>
<evidence type="ECO:0000313" key="4">
    <source>
        <dbReference type="Proteomes" id="UP000595140"/>
    </source>
</evidence>
<dbReference type="AlphaFoldDB" id="A0A484NF59"/>
<name>A0A484NF59_9ASTE</name>
<protein>
    <recommendedName>
        <fullName evidence="2">Isochorismatase-like domain-containing protein</fullName>
    </recommendedName>
</protein>
<gene>
    <name evidence="3" type="ORF">CCAM_LOCUS40280</name>
</gene>
<dbReference type="InterPro" id="IPR000868">
    <property type="entry name" value="Isochorismatase-like_dom"/>
</dbReference>
<reference evidence="3 4" key="1">
    <citation type="submission" date="2018-04" db="EMBL/GenBank/DDBJ databases">
        <authorList>
            <person name="Vogel A."/>
        </authorList>
    </citation>
    <scope>NUCLEOTIDE SEQUENCE [LARGE SCALE GENOMIC DNA]</scope>
</reference>
<dbReference type="PANTHER" id="PTHR47044">
    <property type="entry name" value="OS02G0276400 PROTEIN"/>
    <property type="match status" value="1"/>
</dbReference>
<dbReference type="Proteomes" id="UP000595140">
    <property type="component" value="Unassembled WGS sequence"/>
</dbReference>
<organism evidence="3 4">
    <name type="scientific">Cuscuta campestris</name>
    <dbReference type="NCBI Taxonomy" id="132261"/>
    <lineage>
        <taxon>Eukaryota</taxon>
        <taxon>Viridiplantae</taxon>
        <taxon>Streptophyta</taxon>
        <taxon>Embryophyta</taxon>
        <taxon>Tracheophyta</taxon>
        <taxon>Spermatophyta</taxon>
        <taxon>Magnoliopsida</taxon>
        <taxon>eudicotyledons</taxon>
        <taxon>Gunneridae</taxon>
        <taxon>Pentapetalae</taxon>
        <taxon>asterids</taxon>
        <taxon>lamiids</taxon>
        <taxon>Solanales</taxon>
        <taxon>Convolvulaceae</taxon>
        <taxon>Cuscuteae</taxon>
        <taxon>Cuscuta</taxon>
        <taxon>Cuscuta subgen. Grammica</taxon>
        <taxon>Cuscuta sect. Cleistogrammica</taxon>
    </lineage>
</organism>
<keyword evidence="4" id="KW-1185">Reference proteome</keyword>
<evidence type="ECO:0000256" key="1">
    <source>
        <dbReference type="ARBA" id="ARBA00006336"/>
    </source>
</evidence>
<dbReference type="OrthoDB" id="167809at2759"/>
<proteinExistence type="inferred from homology"/>
<dbReference type="SUPFAM" id="SSF52499">
    <property type="entry name" value="Isochorismatase-like hydrolases"/>
    <property type="match status" value="1"/>
</dbReference>